<evidence type="ECO:0000313" key="5">
    <source>
        <dbReference type="Proteomes" id="UP000602284"/>
    </source>
</evidence>
<dbReference type="RefSeq" id="WP_201636361.1">
    <property type="nucleotide sequence ID" value="NZ_JAEQNB010000004.1"/>
</dbReference>
<proteinExistence type="predicted"/>
<feature type="domain" description="PBSX phage terminase small subunit-like N-terminal" evidence="3">
    <location>
        <begin position="1"/>
        <end position="49"/>
    </location>
</feature>
<reference evidence="4 5" key="1">
    <citation type="submission" date="2021-01" db="EMBL/GenBank/DDBJ databases">
        <title>Tumebacillus sp. strain ITR2 16S ribosomal RNA gene Genome sequencing and assembly.</title>
        <authorList>
            <person name="Kang M."/>
        </authorList>
    </citation>
    <scope>NUCLEOTIDE SEQUENCE [LARGE SCALE GENOMIC DNA]</scope>
    <source>
        <strain evidence="4 5">ITR2</strain>
    </source>
</reference>
<keyword evidence="1" id="KW-0175">Coiled coil</keyword>
<feature type="region of interest" description="Disordered" evidence="2">
    <location>
        <begin position="42"/>
        <end position="121"/>
    </location>
</feature>
<dbReference type="NCBIfam" id="NF040601">
    <property type="entry name" value="TerS_not_xtmA"/>
    <property type="match status" value="1"/>
</dbReference>
<evidence type="ECO:0000256" key="2">
    <source>
        <dbReference type="SAM" id="MobiDB-lite"/>
    </source>
</evidence>
<dbReference type="Proteomes" id="UP000602284">
    <property type="component" value="Unassembled WGS sequence"/>
</dbReference>
<feature type="compositionally biased region" description="Polar residues" evidence="2">
    <location>
        <begin position="60"/>
        <end position="74"/>
    </location>
</feature>
<dbReference type="Pfam" id="PF10668">
    <property type="entry name" value="Phage_terminase"/>
    <property type="match status" value="1"/>
</dbReference>
<evidence type="ECO:0000259" key="3">
    <source>
        <dbReference type="Pfam" id="PF10668"/>
    </source>
</evidence>
<dbReference type="EMBL" id="JAEQNB010000004">
    <property type="protein sequence ID" value="MBL0387911.1"/>
    <property type="molecule type" value="Genomic_DNA"/>
</dbReference>
<comment type="caution">
    <text evidence="4">The sequence shown here is derived from an EMBL/GenBank/DDBJ whole genome shotgun (WGS) entry which is preliminary data.</text>
</comment>
<protein>
    <submittedName>
        <fullName evidence="4">DUF1804 family protein</fullName>
    </submittedName>
</protein>
<evidence type="ECO:0000313" key="4">
    <source>
        <dbReference type="EMBL" id="MBL0387911.1"/>
    </source>
</evidence>
<dbReference type="InterPro" id="IPR018925">
    <property type="entry name" value="XtmA-like_N"/>
</dbReference>
<feature type="compositionally biased region" description="Acidic residues" evidence="2">
    <location>
        <begin position="300"/>
        <end position="311"/>
    </location>
</feature>
<sequence length="329" mass="37052">MARERSPKWEQARQMFVDSKVQMMLKDIGEKLGVSDAQIRKWKREDKKKGIDWDALANGHVTNGANSHVTNQQPNAPPKKKPHGAPKGNDNARGNKGGNGAPRGNKFAAGNSGGGAPHRNQNAYRTGEFAAIWMDALNDNEKAMLEKVDTDPVESVRREIGLLEFREFRMMRDIEARKSGLNDKQRRVLQERMQVKEPQQVHNDRTGETSTVVVKREVMAVTQIEETEMRAIDDILAIEEALTRVQDKKIKAAKTLADLLAQEEKLAMDREKLELARKQVELAEARLDFDIYKETRKEDPDDDETEGDGFDEAGGSNASSAWEGWTEES</sequence>
<keyword evidence="5" id="KW-1185">Reference proteome</keyword>
<feature type="coiled-coil region" evidence="1">
    <location>
        <begin position="256"/>
        <end position="288"/>
    </location>
</feature>
<evidence type="ECO:0000256" key="1">
    <source>
        <dbReference type="SAM" id="Coils"/>
    </source>
</evidence>
<gene>
    <name evidence="4" type="ORF">JJB07_14820</name>
</gene>
<accession>A0ABS1JCB2</accession>
<name>A0ABS1JCB2_9BACL</name>
<feature type="compositionally biased region" description="Basic and acidic residues" evidence="2">
    <location>
        <begin position="43"/>
        <end position="52"/>
    </location>
</feature>
<feature type="region of interest" description="Disordered" evidence="2">
    <location>
        <begin position="291"/>
        <end position="329"/>
    </location>
</feature>
<organism evidence="4 5">
    <name type="scientific">Tumebacillus amylolyticus</name>
    <dbReference type="NCBI Taxonomy" id="2801339"/>
    <lineage>
        <taxon>Bacteria</taxon>
        <taxon>Bacillati</taxon>
        <taxon>Bacillota</taxon>
        <taxon>Bacilli</taxon>
        <taxon>Bacillales</taxon>
        <taxon>Alicyclobacillaceae</taxon>
        <taxon>Tumebacillus</taxon>
    </lineage>
</organism>